<keyword evidence="1" id="KW-1133">Transmembrane helix</keyword>
<keyword evidence="1" id="KW-0472">Membrane</keyword>
<proteinExistence type="predicted"/>
<feature type="transmembrane region" description="Helical" evidence="1">
    <location>
        <begin position="25"/>
        <end position="46"/>
    </location>
</feature>
<name>A0A8H6YZU7_9AGAR</name>
<dbReference type="Proteomes" id="UP000623467">
    <property type="component" value="Unassembled WGS sequence"/>
</dbReference>
<dbReference type="AlphaFoldDB" id="A0A8H6YZU7"/>
<sequence length="119" mass="13152">MGIVTVNVSVNSQDLVYFYDRKTLIATYSSTFAVLVLMTVIGMFCFKNGKPSSNSFSRFLLASRNPELDVIADAVVKNRGFEADEMHQVYGADLHLERGNPVFGLAGRRLSGDPEKKAE</sequence>
<dbReference type="OrthoDB" id="3158487at2759"/>
<evidence type="ECO:0000313" key="3">
    <source>
        <dbReference type="Proteomes" id="UP000623467"/>
    </source>
</evidence>
<organism evidence="2 3">
    <name type="scientific">Mycena sanguinolenta</name>
    <dbReference type="NCBI Taxonomy" id="230812"/>
    <lineage>
        <taxon>Eukaryota</taxon>
        <taxon>Fungi</taxon>
        <taxon>Dikarya</taxon>
        <taxon>Basidiomycota</taxon>
        <taxon>Agaricomycotina</taxon>
        <taxon>Agaricomycetes</taxon>
        <taxon>Agaricomycetidae</taxon>
        <taxon>Agaricales</taxon>
        <taxon>Marasmiineae</taxon>
        <taxon>Mycenaceae</taxon>
        <taxon>Mycena</taxon>
    </lineage>
</organism>
<reference evidence="2" key="1">
    <citation type="submission" date="2020-05" db="EMBL/GenBank/DDBJ databases">
        <title>Mycena genomes resolve the evolution of fungal bioluminescence.</title>
        <authorList>
            <person name="Tsai I.J."/>
        </authorList>
    </citation>
    <scope>NUCLEOTIDE SEQUENCE</scope>
    <source>
        <strain evidence="2">160909Yilan</strain>
    </source>
</reference>
<evidence type="ECO:0000313" key="2">
    <source>
        <dbReference type="EMBL" id="KAF7366800.1"/>
    </source>
</evidence>
<protein>
    <submittedName>
        <fullName evidence="2">Uncharacterized protein</fullName>
    </submittedName>
</protein>
<keyword evidence="1" id="KW-0812">Transmembrane</keyword>
<gene>
    <name evidence="2" type="ORF">MSAN_00938300</name>
</gene>
<dbReference type="EMBL" id="JACAZH010000006">
    <property type="protein sequence ID" value="KAF7366800.1"/>
    <property type="molecule type" value="Genomic_DNA"/>
</dbReference>
<evidence type="ECO:0000256" key="1">
    <source>
        <dbReference type="SAM" id="Phobius"/>
    </source>
</evidence>
<accession>A0A8H6YZU7</accession>
<comment type="caution">
    <text evidence="2">The sequence shown here is derived from an EMBL/GenBank/DDBJ whole genome shotgun (WGS) entry which is preliminary data.</text>
</comment>
<keyword evidence="3" id="KW-1185">Reference proteome</keyword>